<reference evidence="7" key="1">
    <citation type="submission" date="2021-01" db="EMBL/GenBank/DDBJ databases">
        <authorList>
            <person name="Zahm M."/>
            <person name="Roques C."/>
            <person name="Cabau C."/>
            <person name="Klopp C."/>
            <person name="Donnadieu C."/>
            <person name="Jouanno E."/>
            <person name="Lampietro C."/>
            <person name="Louis A."/>
            <person name="Herpin A."/>
            <person name="Echchiki A."/>
            <person name="Berthelot C."/>
            <person name="Parey E."/>
            <person name="Roest-Crollius H."/>
            <person name="Braasch I."/>
            <person name="Postlethwait J."/>
            <person name="Bobe J."/>
            <person name="Montfort J."/>
            <person name="Bouchez O."/>
            <person name="Begum T."/>
            <person name="Mejri S."/>
            <person name="Adams A."/>
            <person name="Chen W.-J."/>
            <person name="Guiguen Y."/>
        </authorList>
    </citation>
    <scope>NUCLEOTIDE SEQUENCE</scope>
    <source>
        <tissue evidence="7">Blood</tissue>
    </source>
</reference>
<dbReference type="Pfam" id="PF00514">
    <property type="entry name" value="Arm"/>
    <property type="match status" value="3"/>
</dbReference>
<dbReference type="PANTHER" id="PTHR10372">
    <property type="entry name" value="PLAKOPHILLIN-RELATED"/>
    <property type="match status" value="1"/>
</dbReference>
<dbReference type="GO" id="GO:0005886">
    <property type="term" value="C:plasma membrane"/>
    <property type="evidence" value="ECO:0007669"/>
    <property type="project" value="TreeGrafter"/>
</dbReference>
<dbReference type="InterPro" id="IPR028435">
    <property type="entry name" value="Plakophilin/d_Catenin"/>
</dbReference>
<name>A0A8T3DF02_9TELE</name>
<dbReference type="GO" id="GO:0005737">
    <property type="term" value="C:cytoplasm"/>
    <property type="evidence" value="ECO:0007669"/>
    <property type="project" value="TreeGrafter"/>
</dbReference>
<evidence type="ECO:0000256" key="2">
    <source>
        <dbReference type="ARBA" id="ARBA00005462"/>
    </source>
</evidence>
<dbReference type="GO" id="GO:0005912">
    <property type="term" value="C:adherens junction"/>
    <property type="evidence" value="ECO:0007669"/>
    <property type="project" value="TreeGrafter"/>
</dbReference>
<feature type="repeat" description="ARM" evidence="6">
    <location>
        <begin position="262"/>
        <end position="304"/>
    </location>
</feature>
<keyword evidence="3" id="KW-0677">Repeat</keyword>
<dbReference type="InterPro" id="IPR016024">
    <property type="entry name" value="ARM-type_fold"/>
</dbReference>
<comment type="caution">
    <text evidence="7">The sequence shown here is derived from an EMBL/GenBank/DDBJ whole genome shotgun (WGS) entry which is preliminary data.</text>
</comment>
<protein>
    <submittedName>
        <fullName evidence="7">Uncharacterized protein</fullName>
    </submittedName>
</protein>
<dbReference type="Gene3D" id="1.25.10.10">
    <property type="entry name" value="Leucine-rich Repeat Variant"/>
    <property type="match status" value="1"/>
</dbReference>
<gene>
    <name evidence="7" type="ORF">AGOR_G00140040</name>
</gene>
<keyword evidence="5" id="KW-0965">Cell junction</keyword>
<keyword evidence="8" id="KW-1185">Reference proteome</keyword>
<evidence type="ECO:0000256" key="6">
    <source>
        <dbReference type="PROSITE-ProRule" id="PRU00259"/>
    </source>
</evidence>
<evidence type="ECO:0000313" key="8">
    <source>
        <dbReference type="Proteomes" id="UP000829720"/>
    </source>
</evidence>
<dbReference type="AlphaFoldDB" id="A0A8T3DF02"/>
<dbReference type="PANTHER" id="PTHR10372:SF3">
    <property type="entry name" value="PLAKOPHILIN-1"/>
    <property type="match status" value="1"/>
</dbReference>
<evidence type="ECO:0000256" key="5">
    <source>
        <dbReference type="ARBA" id="ARBA00022949"/>
    </source>
</evidence>
<dbReference type="GO" id="GO:0098609">
    <property type="term" value="P:cell-cell adhesion"/>
    <property type="evidence" value="ECO:0007669"/>
    <property type="project" value="InterPro"/>
</dbReference>
<dbReference type="GO" id="GO:0005634">
    <property type="term" value="C:nucleus"/>
    <property type="evidence" value="ECO:0007669"/>
    <property type="project" value="TreeGrafter"/>
</dbReference>
<organism evidence="7 8">
    <name type="scientific">Albula goreensis</name>
    <dbReference type="NCBI Taxonomy" id="1534307"/>
    <lineage>
        <taxon>Eukaryota</taxon>
        <taxon>Metazoa</taxon>
        <taxon>Chordata</taxon>
        <taxon>Craniata</taxon>
        <taxon>Vertebrata</taxon>
        <taxon>Euteleostomi</taxon>
        <taxon>Actinopterygii</taxon>
        <taxon>Neopterygii</taxon>
        <taxon>Teleostei</taxon>
        <taxon>Albuliformes</taxon>
        <taxon>Albulidae</taxon>
        <taxon>Albula</taxon>
    </lineage>
</organism>
<evidence type="ECO:0000313" key="7">
    <source>
        <dbReference type="EMBL" id="KAI1893065.1"/>
    </source>
</evidence>
<accession>A0A8T3DF02</accession>
<dbReference type="Proteomes" id="UP000829720">
    <property type="component" value="Unassembled WGS sequence"/>
</dbReference>
<comment type="subcellular location">
    <subcellularLocation>
        <location evidence="1">Cell junction</location>
    </subcellularLocation>
</comment>
<keyword evidence="4" id="KW-0130">Cell adhesion</keyword>
<feature type="repeat" description="ARM" evidence="6">
    <location>
        <begin position="552"/>
        <end position="580"/>
    </location>
</feature>
<sequence>MTIEPLRSATTIERVEETSLALPSDNTLRSGQQRVLDQVHTIKRSRSKKSGSLSPTSPQKISEFRSFKFVPTTLNGSIYSRSNSAGTSSGHMKMTSHSIQSRSLSTKSLGRRQVSHASQIEQRFLPISPTAMEVPVLKQSNSDPALDVGAKVMQQAKSRTLRSMSTRVGQPSFQTITNGSTHYYQTHVPNQAPLANQTQLAGQTHILRPPSNHSSREAKPSFKTKEAVIAFNDVGSIPDITMKEAHTTFKEDMAKQEVFQLNGIPLLVSHLRSPNSQIQQTAAAALRNLVFRHAANKQEVQQCGGIGEALALLRDTESTETQKQLSGLLWNLSSADELKPELINSALPVLTESIVIPFTCWSDSSAMNNVDSEVFYNATGCLRNLSCAKEAERKAMRDCRGLIDSLISYIQSCVSEDNPDDKSVENCTCILHNLTYQVEVEAPEHFSKITALSQPPSRSTATKEASPVSCFSPKSSKINRENVFNYPLVEESDPKGTEWLFHSKTLQTYLALMGNSMKDPTLEACAGALQNLTANKGIVSSVMSQTIVQKLNGLPEIIPLLQSSTPSVQKTAVSLVGNLSRTPSLQSTLAREVLPHLAAIISTGENAKRSADDTLTTACNTFHSLLKVEPELARRVVNDTLVNSLSYLSSDGALPKSGKAASLLLYGLWGEKEIQSILKKRGMTKSTFVNDITTSAHKDAQTEWNSSS</sequence>
<dbReference type="SMART" id="SM00185">
    <property type="entry name" value="ARM"/>
    <property type="match status" value="6"/>
</dbReference>
<comment type="similarity">
    <text evidence="2">Belongs to the beta-catenin family.</text>
</comment>
<dbReference type="InterPro" id="IPR000225">
    <property type="entry name" value="Armadillo"/>
</dbReference>
<evidence type="ECO:0000256" key="4">
    <source>
        <dbReference type="ARBA" id="ARBA00022889"/>
    </source>
</evidence>
<dbReference type="EMBL" id="JAERUA010000012">
    <property type="protein sequence ID" value="KAI1893065.1"/>
    <property type="molecule type" value="Genomic_DNA"/>
</dbReference>
<proteinExistence type="inferred from homology"/>
<dbReference type="PROSITE" id="PS50176">
    <property type="entry name" value="ARM_REPEAT"/>
    <property type="match status" value="2"/>
</dbReference>
<evidence type="ECO:0000256" key="3">
    <source>
        <dbReference type="ARBA" id="ARBA00022737"/>
    </source>
</evidence>
<dbReference type="SUPFAM" id="SSF48371">
    <property type="entry name" value="ARM repeat"/>
    <property type="match status" value="1"/>
</dbReference>
<dbReference type="InterPro" id="IPR011989">
    <property type="entry name" value="ARM-like"/>
</dbReference>
<dbReference type="OrthoDB" id="3245100at2759"/>
<evidence type="ECO:0000256" key="1">
    <source>
        <dbReference type="ARBA" id="ARBA00004282"/>
    </source>
</evidence>